<protein>
    <submittedName>
        <fullName evidence="1">Uncharacterized protein</fullName>
    </submittedName>
</protein>
<name>U2KV92_9BACT</name>
<sequence>MPHPNKFFSFFAYQRIKYDAQCDIIHAIMQQKQDLTPYPMPSPFHSLNKQLPMVP</sequence>
<dbReference type="AlphaFoldDB" id="U2KV92"/>
<comment type="caution">
    <text evidence="1">The sequence shown here is derived from an EMBL/GenBank/DDBJ whole genome shotgun (WGS) entry which is preliminary data.</text>
</comment>
<dbReference type="Proteomes" id="UP000017023">
    <property type="component" value="Unassembled WGS sequence"/>
</dbReference>
<dbReference type="EMBL" id="AWGW01000006">
    <property type="protein sequence ID" value="ERK02387.1"/>
    <property type="molecule type" value="Genomic_DNA"/>
</dbReference>
<evidence type="ECO:0000313" key="1">
    <source>
        <dbReference type="EMBL" id="ERK02387.1"/>
    </source>
</evidence>
<dbReference type="PATRIC" id="fig|1395125.3.peg.207"/>
<accession>U2KV92</accession>
<proteinExistence type="predicted"/>
<organism evidence="1 2">
    <name type="scientific">Segatella salivae F0493</name>
    <dbReference type="NCBI Taxonomy" id="1395125"/>
    <lineage>
        <taxon>Bacteria</taxon>
        <taxon>Pseudomonadati</taxon>
        <taxon>Bacteroidota</taxon>
        <taxon>Bacteroidia</taxon>
        <taxon>Bacteroidales</taxon>
        <taxon>Prevotellaceae</taxon>
        <taxon>Segatella</taxon>
    </lineage>
</organism>
<evidence type="ECO:0000313" key="2">
    <source>
        <dbReference type="Proteomes" id="UP000017023"/>
    </source>
</evidence>
<reference evidence="1 2" key="1">
    <citation type="submission" date="2013-08" db="EMBL/GenBank/DDBJ databases">
        <authorList>
            <person name="Durkin A.S."/>
            <person name="Haft D.R."/>
            <person name="McCorrison J."/>
            <person name="Torralba M."/>
            <person name="Gillis M."/>
            <person name="Haft D.H."/>
            <person name="Methe B."/>
            <person name="Sutton G."/>
            <person name="Nelson K.E."/>
        </authorList>
    </citation>
    <scope>NUCLEOTIDE SEQUENCE [LARGE SCALE GENOMIC DNA]</scope>
    <source>
        <strain evidence="1 2">F0493</strain>
    </source>
</reference>
<gene>
    <name evidence="1" type="ORF">HMPREF9145_0420</name>
</gene>